<dbReference type="Proteomes" id="UP000745859">
    <property type="component" value="Unassembled WGS sequence"/>
</dbReference>
<comment type="caution">
    <text evidence="3">The sequence shown here is derived from an EMBL/GenBank/DDBJ whole genome shotgun (WGS) entry which is preliminary data.</text>
</comment>
<proteinExistence type="predicted"/>
<organism evidence="3 4">
    <name type="scientific">Wenyingzhuangia heitensis</name>
    <dbReference type="NCBI Taxonomy" id="1487859"/>
    <lineage>
        <taxon>Bacteria</taxon>
        <taxon>Pseudomonadati</taxon>
        <taxon>Bacteroidota</taxon>
        <taxon>Flavobacteriia</taxon>
        <taxon>Flavobacteriales</taxon>
        <taxon>Flavobacteriaceae</taxon>
        <taxon>Wenyingzhuangia</taxon>
    </lineage>
</organism>
<reference evidence="3 4" key="1">
    <citation type="submission" date="2020-03" db="EMBL/GenBank/DDBJ databases">
        <title>Genomic Encyclopedia of Type Strains, Phase IV (KMG-IV): sequencing the most valuable type-strain genomes for metagenomic binning, comparative biology and taxonomic classification.</title>
        <authorList>
            <person name="Goeker M."/>
        </authorList>
    </citation>
    <scope>NUCLEOTIDE SEQUENCE [LARGE SCALE GENOMIC DNA]</scope>
    <source>
        <strain evidence="3 4">DSM 101599</strain>
    </source>
</reference>
<dbReference type="Gene3D" id="2.60.120.560">
    <property type="entry name" value="Exo-inulinase, domain 1"/>
    <property type="match status" value="1"/>
</dbReference>
<feature type="domain" description="3-keto-alpha-glucoside-1,2-lyase/3-keto-2-hydroxy-glucal hydratase" evidence="2">
    <location>
        <begin position="48"/>
        <end position="233"/>
    </location>
</feature>
<protein>
    <recommendedName>
        <fullName evidence="2">3-keto-alpha-glucoside-1,2-lyase/3-keto-2-hydroxy-glucal hydratase domain-containing protein</fullName>
    </recommendedName>
</protein>
<keyword evidence="4" id="KW-1185">Reference proteome</keyword>
<dbReference type="Pfam" id="PF06439">
    <property type="entry name" value="3keto-disac_hyd"/>
    <property type="match status" value="1"/>
</dbReference>
<feature type="chain" id="PRO_5046717880" description="3-keto-alpha-glucoside-1,2-lyase/3-keto-2-hydroxy-glucal hydratase domain-containing protein" evidence="1">
    <location>
        <begin position="23"/>
        <end position="620"/>
    </location>
</feature>
<evidence type="ECO:0000313" key="3">
    <source>
        <dbReference type="EMBL" id="NIJ44884.1"/>
    </source>
</evidence>
<evidence type="ECO:0000313" key="4">
    <source>
        <dbReference type="Proteomes" id="UP000745859"/>
    </source>
</evidence>
<dbReference type="SUPFAM" id="SSF56988">
    <property type="entry name" value="Anthrax protective antigen"/>
    <property type="match status" value="1"/>
</dbReference>
<name>A0ABX0U7Q9_9FLAO</name>
<feature type="signal peptide" evidence="1">
    <location>
        <begin position="1"/>
        <end position="22"/>
    </location>
</feature>
<gene>
    <name evidence="3" type="ORF">FHR24_001323</name>
</gene>
<sequence length="620" mass="70599">MKNKLLIYLFLSTIFATTHCFAQEEKLKKEELKHSTIELTNLKAFKKSSKNWMITKNVSINRKENKLILSKKGKGVLTNLKRSKKNQNLISKQEHGNIELEFDVMLSKGVQSGIYLQGRYKVLLNDSWSNTKNSIQNIGNIEQQKMITTQNMAKAPGLWQHVKIVFQAPKFDTDGNKIRNAHFEEIVVNNNLVLQNIAILKPSLGAIFTKEVAMGPLVIQATNKAIAFKNIRYKLNTFSSLQPENILSEVKKSPKEIENTASLLELKTIRKKNVKTISPLTDLKKNAKNLIVYSGTFNIPENAEYLFTMFVSGGGFMSIGNQEIFNFNMSSSGHENTIPSPQKTTIHLKQGKTPFVIAYNKNSTRNRAFELYAEGEHLQRYSLATYKTSKKEKEINDMHFIVLKHKPDRTVVQRSFLMHKDYKRTHCISVGHPQNTNYSYDLAVGSLLQIWNGGFVNATHMWYGRGAGQLAFPEGAIIPFHGDVDFAFLKNENSIWPTTIPEGIELEQKGYEFDEFKNPTFLREINGDKIANKFTPSTSERKLTREITTDSKNGVWHKITEADAIEILPDGTYLILNQNIFIDFSGNKNIQPIIRSKGKGKELIIKIPSGKQKVNYDIIW</sequence>
<dbReference type="EMBL" id="JAASQL010000001">
    <property type="protein sequence ID" value="NIJ44884.1"/>
    <property type="molecule type" value="Genomic_DNA"/>
</dbReference>
<dbReference type="RefSeq" id="WP_167185720.1">
    <property type="nucleotide sequence ID" value="NZ_JAASQL010000001.1"/>
</dbReference>
<keyword evidence="1" id="KW-0732">Signal</keyword>
<dbReference type="InterPro" id="IPR010496">
    <property type="entry name" value="AL/BT2_dom"/>
</dbReference>
<evidence type="ECO:0000256" key="1">
    <source>
        <dbReference type="SAM" id="SignalP"/>
    </source>
</evidence>
<accession>A0ABX0U7Q9</accession>
<evidence type="ECO:0000259" key="2">
    <source>
        <dbReference type="Pfam" id="PF06439"/>
    </source>
</evidence>